<dbReference type="InterPro" id="IPR056000">
    <property type="entry name" value="DUF7578"/>
</dbReference>
<gene>
    <name evidence="5" type="ORF">ECC02_008902</name>
</gene>
<accession>A0A7J6XUN8</accession>
<feature type="domain" description="DUF7578" evidence="4">
    <location>
        <begin position="310"/>
        <end position="373"/>
    </location>
</feature>
<feature type="domain" description="DUF7578" evidence="4">
    <location>
        <begin position="165"/>
        <end position="227"/>
    </location>
</feature>
<dbReference type="Pfam" id="PF20445">
    <property type="entry name" value="RHS_N"/>
    <property type="match status" value="1"/>
</dbReference>
<dbReference type="PANTHER" id="PTHR33129:SF3">
    <property type="entry name" value="HOT SPOT (RHS) PROTEIN, PUTATIVE-RELATED"/>
    <property type="match status" value="1"/>
</dbReference>
<dbReference type="InterPro" id="IPR052980">
    <property type="entry name" value="Crinkler_effector"/>
</dbReference>
<reference evidence="5 6" key="1">
    <citation type="journal article" date="2019" name="Genome Biol. Evol.">
        <title>Nanopore Sequencing Significantly Improves Genome Assembly of the Protozoan Parasite Trypanosoma cruzi.</title>
        <authorList>
            <person name="Diaz-Viraque F."/>
            <person name="Pita S."/>
            <person name="Greif G."/>
            <person name="de Souza R.C.M."/>
            <person name="Iraola G."/>
            <person name="Robello C."/>
        </authorList>
    </citation>
    <scope>NUCLEOTIDE SEQUENCE [LARGE SCALE GENOMIC DNA]</scope>
    <source>
        <strain evidence="5 6">Berenice</strain>
    </source>
</reference>
<comment type="caution">
    <text evidence="5">The sequence shown here is derived from an EMBL/GenBank/DDBJ whole genome shotgun (WGS) entry which is preliminary data.</text>
</comment>
<feature type="transmembrane region" description="Helical" evidence="1">
    <location>
        <begin position="12"/>
        <end position="33"/>
    </location>
</feature>
<name>A0A7J6XUN8_TRYCR</name>
<evidence type="ECO:0000313" key="5">
    <source>
        <dbReference type="EMBL" id="KAF5218189.1"/>
    </source>
</evidence>
<dbReference type="VEuPathDB" id="TriTrypDB:ECC02_008902"/>
<proteinExistence type="predicted"/>
<sequence>MTAWEELRFGRQFTVSFLGFFYFLLKFTCFSSCRVTELTFCCHTVWMTLLLWLSVMSVGILPFFLSLFYSLFFDFCLVFSFNSIQLRRQGETMPGKRKRVQGDDNAECRAYTLPQGDRQTRARLSSNDETDQPAATCRRVEETQRTKWTLDSWLRQVLLEEKKRTMEMPLNDFLRNYFDGRGVGEFNAWVHMEEFLIRPTKFIKDEVLLDTIKASPSYQELKKEREDFYMLLGVSNKLTGERLFTLRHWRDFKKKDTVIPLARAQINKAYSQILRVERWEAEEKARRERQELVFTIHTRTDDAVFKGRVRVNKMKLNDFLTMELDGRGAMDANRDVLLEEFFKDSKKYIEDAGVLGEIQASDRYKRMERAVQDEMDMEEDLLRLYEKDIYNLLRWLVASAEVKASVHGTTKQFLDAAAEEARNPKKSSAPRYLEGGYESVYNARWSHVVEVPDGEGTRMEVKEGEPPQSWTYKAVGNTLEKDDGVQQSGAPRSRLMVLASEKGWPYSWKWKENKSTRDCHVNCEVERVWQIVKGDLTEWFSSHGEADFKPNQHLLIGTPGIGKSMAAGSYLLYQLLHYDAEKLQVVAYSFGGSTTYVFNKTIQTVTRYLGGEASRNVLHDLRRLKMKGYVIYDVTEKGMPASCFSPFNEWGMIVLSSPNVRNYEKWETQLRAERIIMNCPDEMDVKAMCAWINRDGTAEKQAEYWKMLKERMDKVGPIPRYIFDANKFIAHSAAIEDALDGINSRDGEKHFTHGGVRLWYSEDPSQKLVRVVRARGEVGAEVFLNAPISVCLGRRIPHYFGKRDE</sequence>
<protein>
    <submittedName>
        <fullName evidence="5">Uncharacterized protein</fullName>
    </submittedName>
</protein>
<dbReference type="NCBIfam" id="TIGR01631">
    <property type="entry name" value="Trypano_RHS"/>
    <property type="match status" value="1"/>
</dbReference>
<evidence type="ECO:0000259" key="3">
    <source>
        <dbReference type="Pfam" id="PF20445"/>
    </source>
</evidence>
<evidence type="ECO:0000259" key="2">
    <source>
        <dbReference type="Pfam" id="PF07999"/>
    </source>
</evidence>
<feature type="domain" description="Retrotransposon hot spot protein,C-terminal" evidence="2">
    <location>
        <begin position="554"/>
        <end position="795"/>
    </location>
</feature>
<keyword evidence="1" id="KW-0472">Membrane</keyword>
<dbReference type="InterPro" id="IPR046836">
    <property type="entry name" value="RHS_C"/>
</dbReference>
<feature type="domain" description="Retrotransposon hot spot protein N-terminal" evidence="3">
    <location>
        <begin position="437"/>
        <end position="550"/>
    </location>
</feature>
<keyword evidence="1" id="KW-0812">Transmembrane</keyword>
<keyword evidence="1" id="KW-1133">Transmembrane helix</keyword>
<dbReference type="Pfam" id="PF07999">
    <property type="entry name" value="RHSP"/>
    <property type="match status" value="1"/>
</dbReference>
<organism evidence="5 6">
    <name type="scientific">Trypanosoma cruzi</name>
    <dbReference type="NCBI Taxonomy" id="5693"/>
    <lineage>
        <taxon>Eukaryota</taxon>
        <taxon>Discoba</taxon>
        <taxon>Euglenozoa</taxon>
        <taxon>Kinetoplastea</taxon>
        <taxon>Metakinetoplastina</taxon>
        <taxon>Trypanosomatida</taxon>
        <taxon>Trypanosomatidae</taxon>
        <taxon>Trypanosoma</taxon>
        <taxon>Schizotrypanum</taxon>
    </lineage>
</organism>
<dbReference type="PANTHER" id="PTHR33129">
    <property type="entry name" value="PROTEIN KINASE DOMAIN-CONTAINING PROTEIN-RELATED"/>
    <property type="match status" value="1"/>
</dbReference>
<dbReference type="InterPro" id="IPR006518">
    <property type="entry name" value="Trypano_RHS"/>
</dbReference>
<feature type="transmembrane region" description="Helical" evidence="1">
    <location>
        <begin position="45"/>
        <end position="72"/>
    </location>
</feature>
<evidence type="ECO:0000259" key="4">
    <source>
        <dbReference type="Pfam" id="PF24466"/>
    </source>
</evidence>
<dbReference type="AlphaFoldDB" id="A0A7J6XUN8"/>
<evidence type="ECO:0000256" key="1">
    <source>
        <dbReference type="SAM" id="Phobius"/>
    </source>
</evidence>
<dbReference type="InterPro" id="IPR046835">
    <property type="entry name" value="RHS_N"/>
</dbReference>
<dbReference type="EMBL" id="JABDHM010000104">
    <property type="protein sequence ID" value="KAF5218189.1"/>
    <property type="molecule type" value="Genomic_DNA"/>
</dbReference>
<dbReference type="Pfam" id="PF24466">
    <property type="entry name" value="DUF7578"/>
    <property type="match status" value="2"/>
</dbReference>
<dbReference type="VEuPathDB" id="TriTrypDB:BCY84_17311"/>
<evidence type="ECO:0000313" key="6">
    <source>
        <dbReference type="Proteomes" id="UP000583944"/>
    </source>
</evidence>
<dbReference type="Proteomes" id="UP000583944">
    <property type="component" value="Unassembled WGS sequence"/>
</dbReference>